<name>A0A501W7T4_9BACT</name>
<evidence type="ECO:0000313" key="1">
    <source>
        <dbReference type="EMBL" id="TPE44390.1"/>
    </source>
</evidence>
<proteinExistence type="predicted"/>
<dbReference type="OrthoDB" id="661524at2"/>
<keyword evidence="2" id="KW-1185">Reference proteome</keyword>
<dbReference type="RefSeq" id="WP_140621281.1">
    <property type="nucleotide sequence ID" value="NZ_VFRQ01000004.1"/>
</dbReference>
<reference evidence="1 2" key="1">
    <citation type="submission" date="2019-06" db="EMBL/GenBank/DDBJ databases">
        <title>A novel bacterium of genus Pontibacter, isolated from marine sediment.</title>
        <authorList>
            <person name="Huang H."/>
            <person name="Mo K."/>
            <person name="Hu Y."/>
        </authorList>
    </citation>
    <scope>NUCLEOTIDE SEQUENCE [LARGE SCALE GENOMIC DNA]</scope>
    <source>
        <strain evidence="1 2">HB172049</strain>
    </source>
</reference>
<sequence>MPTYNGSEGGQIEPEVAASYTQNYRQSIAGKEGVAKAHFFGRDILQAILEQEGCMGIRIYYGIDENGQKQLVLVGANADGEDMEDGVMADFSHVCPPDCVASILNG</sequence>
<protein>
    <submittedName>
        <fullName evidence="1">Uncharacterized protein</fullName>
    </submittedName>
</protein>
<gene>
    <name evidence="1" type="ORF">FJM65_09580</name>
</gene>
<evidence type="ECO:0000313" key="2">
    <source>
        <dbReference type="Proteomes" id="UP000316727"/>
    </source>
</evidence>
<dbReference type="EMBL" id="VFRQ01000004">
    <property type="protein sequence ID" value="TPE44390.1"/>
    <property type="molecule type" value="Genomic_DNA"/>
</dbReference>
<comment type="caution">
    <text evidence="1">The sequence shown here is derived from an EMBL/GenBank/DDBJ whole genome shotgun (WGS) entry which is preliminary data.</text>
</comment>
<accession>A0A501W7T4</accession>
<dbReference type="AlphaFoldDB" id="A0A501W7T4"/>
<organism evidence="1 2">
    <name type="scientific">Pontibacter mangrovi</name>
    <dbReference type="NCBI Taxonomy" id="2589816"/>
    <lineage>
        <taxon>Bacteria</taxon>
        <taxon>Pseudomonadati</taxon>
        <taxon>Bacteroidota</taxon>
        <taxon>Cytophagia</taxon>
        <taxon>Cytophagales</taxon>
        <taxon>Hymenobacteraceae</taxon>
        <taxon>Pontibacter</taxon>
    </lineage>
</organism>
<dbReference type="Proteomes" id="UP000316727">
    <property type="component" value="Unassembled WGS sequence"/>
</dbReference>